<dbReference type="InterPro" id="IPR021139">
    <property type="entry name" value="NYN"/>
</dbReference>
<dbReference type="InterPro" id="IPR047140">
    <property type="entry name" value="LabA"/>
</dbReference>
<keyword evidence="4" id="KW-1185">Reference proteome</keyword>
<organism evidence="3 4">
    <name type="scientific">Saccharothrix coeruleofusca</name>
    <dbReference type="NCBI Taxonomy" id="33919"/>
    <lineage>
        <taxon>Bacteria</taxon>
        <taxon>Bacillati</taxon>
        <taxon>Actinomycetota</taxon>
        <taxon>Actinomycetes</taxon>
        <taxon>Pseudonocardiales</taxon>
        <taxon>Pseudonocardiaceae</taxon>
        <taxon>Saccharothrix</taxon>
    </lineage>
</organism>
<feature type="domain" description="NYN" evidence="2">
    <location>
        <begin position="115"/>
        <end position="285"/>
    </location>
</feature>
<evidence type="ECO:0000313" key="3">
    <source>
        <dbReference type="EMBL" id="GGP45101.1"/>
    </source>
</evidence>
<dbReference type="EMBL" id="BMRG01000002">
    <property type="protein sequence ID" value="GGP45101.1"/>
    <property type="molecule type" value="Genomic_DNA"/>
</dbReference>
<evidence type="ECO:0000256" key="1">
    <source>
        <dbReference type="SAM" id="MobiDB-lite"/>
    </source>
</evidence>
<sequence>MLAGLPVEVADPHERDEHLLLPRQGSGLPLGQRSGGQDKTAKQSRRALQCSCSASSSALPWWHRKGSRSTGRTWCGNRDGPVAGAVGPGLLTLAWCAASIPQTVATTTGRCVVTRVAVYVDGFNLYFGLRAKYGRKYHWLDLQALATGLLREGQTLERVNYFTARVRGDADAGQRQSDYLDALGATSPLVEIHDGRFQEKKRRCHDCGSRWTVYEEKETDVNIAIALLSDAVEDRFDTALVISADSDLCPAVRATKKLAPTKRVIAAFPPRRNSADLERAVDGYLRIGDDKVRRAQLPDEVVTAAGLVLRRPKHWM</sequence>
<dbReference type="PANTHER" id="PTHR35458">
    <property type="entry name" value="SLR0755 PROTEIN"/>
    <property type="match status" value="1"/>
</dbReference>
<protein>
    <recommendedName>
        <fullName evidence="2">NYN domain-containing protein</fullName>
    </recommendedName>
</protein>
<dbReference type="Pfam" id="PF01936">
    <property type="entry name" value="NYN"/>
    <property type="match status" value="1"/>
</dbReference>
<comment type="caution">
    <text evidence="3">The sequence shown here is derived from an EMBL/GenBank/DDBJ whole genome shotgun (WGS) entry which is preliminary data.</text>
</comment>
<reference evidence="3" key="2">
    <citation type="submission" date="2020-09" db="EMBL/GenBank/DDBJ databases">
        <authorList>
            <person name="Sun Q."/>
            <person name="Ohkuma M."/>
        </authorList>
    </citation>
    <scope>NUCLEOTIDE SEQUENCE</scope>
    <source>
        <strain evidence="3">JCM 3313</strain>
    </source>
</reference>
<dbReference type="AlphaFoldDB" id="A0A918EC15"/>
<dbReference type="GO" id="GO:0004540">
    <property type="term" value="F:RNA nuclease activity"/>
    <property type="evidence" value="ECO:0007669"/>
    <property type="project" value="InterPro"/>
</dbReference>
<accession>A0A918EC15</accession>
<feature type="region of interest" description="Disordered" evidence="1">
    <location>
        <begin position="21"/>
        <end position="40"/>
    </location>
</feature>
<gene>
    <name evidence="3" type="ORF">GCM10010185_16120</name>
</gene>
<reference evidence="3" key="1">
    <citation type="journal article" date="2014" name="Int. J. Syst. Evol. Microbiol.">
        <title>Complete genome sequence of Corynebacterium casei LMG S-19264T (=DSM 44701T), isolated from a smear-ripened cheese.</title>
        <authorList>
            <consortium name="US DOE Joint Genome Institute (JGI-PGF)"/>
            <person name="Walter F."/>
            <person name="Albersmeier A."/>
            <person name="Kalinowski J."/>
            <person name="Ruckert C."/>
        </authorList>
    </citation>
    <scope>NUCLEOTIDE SEQUENCE</scope>
    <source>
        <strain evidence="3">JCM 3313</strain>
    </source>
</reference>
<proteinExistence type="predicted"/>
<evidence type="ECO:0000259" key="2">
    <source>
        <dbReference type="Pfam" id="PF01936"/>
    </source>
</evidence>
<dbReference type="Gene3D" id="3.40.50.1010">
    <property type="entry name" value="5'-nuclease"/>
    <property type="match status" value="1"/>
</dbReference>
<dbReference type="PANTHER" id="PTHR35458:SF8">
    <property type="entry name" value="SLR0650 PROTEIN"/>
    <property type="match status" value="1"/>
</dbReference>
<name>A0A918EC15_9PSEU</name>
<dbReference type="Proteomes" id="UP000639606">
    <property type="component" value="Unassembled WGS sequence"/>
</dbReference>
<evidence type="ECO:0000313" key="4">
    <source>
        <dbReference type="Proteomes" id="UP000639606"/>
    </source>
</evidence>
<dbReference type="CDD" id="cd18722">
    <property type="entry name" value="PIN_NicB-like"/>
    <property type="match status" value="1"/>
</dbReference>